<dbReference type="Pfam" id="PF10117">
    <property type="entry name" value="McrBC"/>
    <property type="match status" value="1"/>
</dbReference>
<comment type="caution">
    <text evidence="1">The sequence shown here is derived from an EMBL/GenBank/DDBJ whole genome shotgun (WGS) entry which is preliminary data.</text>
</comment>
<gene>
    <name evidence="1" type="ORF">DFR27_0669</name>
</gene>
<evidence type="ECO:0000313" key="2">
    <source>
        <dbReference type="Proteomes" id="UP000267187"/>
    </source>
</evidence>
<dbReference type="Proteomes" id="UP000267187">
    <property type="component" value="Unassembled WGS sequence"/>
</dbReference>
<dbReference type="RefSeq" id="WP_121876021.1">
    <property type="nucleotide sequence ID" value="NZ_REFJ01000001.1"/>
</dbReference>
<dbReference type="PANTHER" id="PTHR38733:SF1">
    <property type="entry name" value="TYPE IV METHYL-DIRECTED RESTRICTION ENZYME ECOKMCRBC"/>
    <property type="match status" value="1"/>
</dbReference>
<sequence length="462" mass="51648">MKAYTIFEYGHITAKPATSAVQVSQKGFRYLENLALDSTNAESGFLKLTKISGQRAIQVRNYVGVLQLPTTEQLEILPKIAKLAPAYGDGFVGQSASSIAAFSESRSALLNMLRSLKYFRHIASAESSLATSKLPLLDIFISQFLASVNQLIKRGLRSEYLSREDNVLFLKGKLLPSKQLKHNLVNKQRFYVEQDEYLNDRPINRLIHTALKKVAAYTHVNSQQKLCRELSFAFSDVPTSKNVKQDFAVVKMTRGMEYYRQPLAWAKLILEGLSPIAMAGQAKGISLLFPMEAVFEAYVARVLAEQLPAPYRLNEQAKGETQHLVSFGDKNWFRLKPDLLIKQGKSTVLVMDTKWKLLDSQKNNGTDKLGLSQADFYQMFAYGHKYLQGAGDIVLIYPATATFSQPIESCFQFNEGAGGSNLRLWVVPFDVATPTPNVARMMWPTALHGFSPVHGKSTLQMA</sequence>
<accession>A0A3M0AUR6</accession>
<dbReference type="PANTHER" id="PTHR38733">
    <property type="entry name" value="PROTEIN MCRC"/>
    <property type="match status" value="1"/>
</dbReference>
<keyword evidence="2" id="KW-1185">Reference proteome</keyword>
<dbReference type="AlphaFoldDB" id="A0A3M0AUR6"/>
<dbReference type="EMBL" id="REFJ01000001">
    <property type="protein sequence ID" value="RMA82712.1"/>
    <property type="molecule type" value="Genomic_DNA"/>
</dbReference>
<name>A0A3M0AUR6_9GAMM</name>
<evidence type="ECO:0000313" key="1">
    <source>
        <dbReference type="EMBL" id="RMA82712.1"/>
    </source>
</evidence>
<organism evidence="1 2">
    <name type="scientific">Umboniibacter marinipuniceus</name>
    <dbReference type="NCBI Taxonomy" id="569599"/>
    <lineage>
        <taxon>Bacteria</taxon>
        <taxon>Pseudomonadati</taxon>
        <taxon>Pseudomonadota</taxon>
        <taxon>Gammaproteobacteria</taxon>
        <taxon>Cellvibrionales</taxon>
        <taxon>Cellvibrionaceae</taxon>
        <taxon>Umboniibacter</taxon>
    </lineage>
</organism>
<protein>
    <submittedName>
        <fullName evidence="1">5-methylcytosine-specific restriction enzyme subunit McrC</fullName>
    </submittedName>
</protein>
<reference evidence="1 2" key="1">
    <citation type="submission" date="2018-10" db="EMBL/GenBank/DDBJ databases">
        <title>Genomic Encyclopedia of Type Strains, Phase IV (KMG-IV): sequencing the most valuable type-strain genomes for metagenomic binning, comparative biology and taxonomic classification.</title>
        <authorList>
            <person name="Goeker M."/>
        </authorList>
    </citation>
    <scope>NUCLEOTIDE SEQUENCE [LARGE SCALE GENOMIC DNA]</scope>
    <source>
        <strain evidence="1 2">DSM 25080</strain>
    </source>
</reference>
<dbReference type="InterPro" id="IPR019292">
    <property type="entry name" value="McrC"/>
</dbReference>
<dbReference type="OrthoDB" id="307209at2"/>
<proteinExistence type="predicted"/>